<proteinExistence type="predicted"/>
<keyword evidence="1" id="KW-0472">Membrane</keyword>
<keyword evidence="3" id="KW-1185">Reference proteome</keyword>
<keyword evidence="1" id="KW-0812">Transmembrane</keyword>
<feature type="transmembrane region" description="Helical" evidence="1">
    <location>
        <begin position="91"/>
        <end position="108"/>
    </location>
</feature>
<feature type="transmembrane region" description="Helical" evidence="1">
    <location>
        <begin position="63"/>
        <end position="85"/>
    </location>
</feature>
<sequence length="127" mass="13382">MTPRRTALALSGWLAFAATLLPQASAERIIPTVAFLVFAPGAACVGLYHRVDRGAAGDALEDLAFTVMLSLGSAALISEAMYLAHVFTLDRAFAALAALTTLAALCPGPGRPVSRIRRIHPEETPRP</sequence>
<evidence type="ECO:0000313" key="2">
    <source>
        <dbReference type="EMBL" id="MBR7835935.1"/>
    </source>
</evidence>
<dbReference type="Proteomes" id="UP000675781">
    <property type="component" value="Unassembled WGS sequence"/>
</dbReference>
<dbReference type="AlphaFoldDB" id="A0A941INY6"/>
<organism evidence="2 3">
    <name type="scientific">Actinospica durhamensis</name>
    <dbReference type="NCBI Taxonomy" id="1508375"/>
    <lineage>
        <taxon>Bacteria</taxon>
        <taxon>Bacillati</taxon>
        <taxon>Actinomycetota</taxon>
        <taxon>Actinomycetes</taxon>
        <taxon>Catenulisporales</taxon>
        <taxon>Actinospicaceae</taxon>
        <taxon>Actinospica</taxon>
    </lineage>
</organism>
<protein>
    <submittedName>
        <fullName evidence="2">Uncharacterized protein</fullName>
    </submittedName>
</protein>
<comment type="caution">
    <text evidence="2">The sequence shown here is derived from an EMBL/GenBank/DDBJ whole genome shotgun (WGS) entry which is preliminary data.</text>
</comment>
<feature type="transmembrane region" description="Helical" evidence="1">
    <location>
        <begin position="32"/>
        <end position="51"/>
    </location>
</feature>
<accession>A0A941INY6</accession>
<evidence type="ECO:0000256" key="1">
    <source>
        <dbReference type="SAM" id="Phobius"/>
    </source>
</evidence>
<dbReference type="PROSITE" id="PS51318">
    <property type="entry name" value="TAT"/>
    <property type="match status" value="1"/>
</dbReference>
<dbReference type="EMBL" id="JAGSOG010000116">
    <property type="protein sequence ID" value="MBR7835935.1"/>
    <property type="molecule type" value="Genomic_DNA"/>
</dbReference>
<reference evidence="2" key="1">
    <citation type="submission" date="2021-04" db="EMBL/GenBank/DDBJ databases">
        <title>Genome based classification of Actinospica acidithermotolerans sp. nov., an actinobacterium isolated from an Indonesian hot spring.</title>
        <authorList>
            <person name="Kusuma A.B."/>
            <person name="Putra K.E."/>
            <person name="Nafisah S."/>
            <person name="Loh J."/>
            <person name="Nouioui I."/>
            <person name="Goodfellow M."/>
        </authorList>
    </citation>
    <scope>NUCLEOTIDE SEQUENCE</scope>
    <source>
        <strain evidence="2">CSCA 57</strain>
    </source>
</reference>
<keyword evidence="1" id="KW-1133">Transmembrane helix</keyword>
<gene>
    <name evidence="2" type="ORF">KDL01_21855</name>
</gene>
<evidence type="ECO:0000313" key="3">
    <source>
        <dbReference type="Proteomes" id="UP000675781"/>
    </source>
</evidence>
<name>A0A941INY6_9ACTN</name>
<dbReference type="RefSeq" id="WP_212530424.1">
    <property type="nucleotide sequence ID" value="NZ_JAGSOG010000116.1"/>
</dbReference>
<dbReference type="InterPro" id="IPR006311">
    <property type="entry name" value="TAT_signal"/>
</dbReference>